<accession>A0A5M3ZAM6</accession>
<evidence type="ECO:0000313" key="4">
    <source>
        <dbReference type="Proteomes" id="UP000452235"/>
    </source>
</evidence>
<organism evidence="3 4">
    <name type="scientific">Aspergillus terreus</name>
    <dbReference type="NCBI Taxonomy" id="33178"/>
    <lineage>
        <taxon>Eukaryota</taxon>
        <taxon>Fungi</taxon>
        <taxon>Dikarya</taxon>
        <taxon>Ascomycota</taxon>
        <taxon>Pezizomycotina</taxon>
        <taxon>Eurotiomycetes</taxon>
        <taxon>Eurotiomycetidae</taxon>
        <taxon>Eurotiales</taxon>
        <taxon>Aspergillaceae</taxon>
        <taxon>Aspergillus</taxon>
        <taxon>Aspergillus subgen. Circumdati</taxon>
    </lineage>
</organism>
<feature type="transmembrane region" description="Helical" evidence="2">
    <location>
        <begin position="78"/>
        <end position="97"/>
    </location>
</feature>
<sequence length="189" mass="21258">MATTRLRKAFRYPDDSDDGQGREELDEEEQEKVIQRLHMQNDKRNSEYRIIFAVLPLFSTVVFIPSLFSSGASARETFASFFSILSLVATAYAMKYLPLRHPDPKGKRPVRNPDVARLQELVLPIDAAVCGLLVLMYMFSTPMDLSVGVPSSAYLLPGAMLIIIVIARRVMVSVDLSHLEALRYDYKGA</sequence>
<dbReference type="OrthoDB" id="3358048at2759"/>
<proteinExistence type="predicted"/>
<protein>
    <submittedName>
        <fullName evidence="3">Uncharacterized protein</fullName>
    </submittedName>
</protein>
<feature type="compositionally biased region" description="Basic residues" evidence="1">
    <location>
        <begin position="1"/>
        <end position="10"/>
    </location>
</feature>
<keyword evidence="2" id="KW-1133">Transmembrane helix</keyword>
<reference evidence="3 4" key="1">
    <citation type="submission" date="2020-01" db="EMBL/GenBank/DDBJ databases">
        <title>Aspergillus terreus IFO 6365 whole genome shotgun sequence.</title>
        <authorList>
            <person name="Kanamasa S."/>
            <person name="Takahashi H."/>
        </authorList>
    </citation>
    <scope>NUCLEOTIDE SEQUENCE [LARGE SCALE GENOMIC DNA]</scope>
    <source>
        <strain evidence="3 4">IFO 6365</strain>
    </source>
</reference>
<name>A0A5M3ZAM6_ASPTE</name>
<feature type="transmembrane region" description="Helical" evidence="2">
    <location>
        <begin position="50"/>
        <end position="72"/>
    </location>
</feature>
<evidence type="ECO:0000256" key="1">
    <source>
        <dbReference type="SAM" id="MobiDB-lite"/>
    </source>
</evidence>
<dbReference type="EMBL" id="BLJY01000008">
    <property type="protein sequence ID" value="GFF18620.1"/>
    <property type="molecule type" value="Genomic_DNA"/>
</dbReference>
<feature type="compositionally biased region" description="Basic and acidic residues" evidence="1">
    <location>
        <begin position="11"/>
        <end position="23"/>
    </location>
</feature>
<evidence type="ECO:0000256" key="2">
    <source>
        <dbReference type="SAM" id="Phobius"/>
    </source>
</evidence>
<keyword evidence="2" id="KW-0472">Membrane</keyword>
<feature type="transmembrane region" description="Helical" evidence="2">
    <location>
        <begin position="118"/>
        <end position="139"/>
    </location>
</feature>
<keyword evidence="4" id="KW-1185">Reference proteome</keyword>
<feature type="region of interest" description="Disordered" evidence="1">
    <location>
        <begin position="1"/>
        <end position="29"/>
    </location>
</feature>
<gene>
    <name evidence="3" type="ORF">ATEIFO6365_0008056400</name>
</gene>
<dbReference type="Proteomes" id="UP000452235">
    <property type="component" value="Unassembled WGS sequence"/>
</dbReference>
<comment type="caution">
    <text evidence="3">The sequence shown here is derived from an EMBL/GenBank/DDBJ whole genome shotgun (WGS) entry which is preliminary data.</text>
</comment>
<feature type="transmembrane region" description="Helical" evidence="2">
    <location>
        <begin position="145"/>
        <end position="167"/>
    </location>
</feature>
<dbReference type="AlphaFoldDB" id="A0A5M3ZAM6"/>
<evidence type="ECO:0000313" key="3">
    <source>
        <dbReference type="EMBL" id="GFF18620.1"/>
    </source>
</evidence>
<keyword evidence="2" id="KW-0812">Transmembrane</keyword>